<accession>A0A915MJ54</accession>
<organism evidence="1 2">
    <name type="scientific">Meloidogyne javanica</name>
    <name type="common">Root-knot nematode worm</name>
    <dbReference type="NCBI Taxonomy" id="6303"/>
    <lineage>
        <taxon>Eukaryota</taxon>
        <taxon>Metazoa</taxon>
        <taxon>Ecdysozoa</taxon>
        <taxon>Nematoda</taxon>
        <taxon>Chromadorea</taxon>
        <taxon>Rhabditida</taxon>
        <taxon>Tylenchina</taxon>
        <taxon>Tylenchomorpha</taxon>
        <taxon>Tylenchoidea</taxon>
        <taxon>Meloidogynidae</taxon>
        <taxon>Meloidogyninae</taxon>
        <taxon>Meloidogyne</taxon>
        <taxon>Meloidogyne incognita group</taxon>
    </lineage>
</organism>
<dbReference type="WBParaSite" id="scaffold3807_cov159.g7162">
    <property type="protein sequence ID" value="scaffold3807_cov159.g7162"/>
    <property type="gene ID" value="scaffold3807_cov159.g7162"/>
</dbReference>
<name>A0A915MJ54_MELJA</name>
<protein>
    <submittedName>
        <fullName evidence="2">Uncharacterized protein</fullName>
    </submittedName>
</protein>
<dbReference type="AlphaFoldDB" id="A0A915MJ54"/>
<dbReference type="Proteomes" id="UP000887561">
    <property type="component" value="Unplaced"/>
</dbReference>
<proteinExistence type="predicted"/>
<evidence type="ECO:0000313" key="1">
    <source>
        <dbReference type="Proteomes" id="UP000887561"/>
    </source>
</evidence>
<sequence>MTTTKRITTKKAPIDGNLYSQFTAQVKVYPTIATVKSTKTQQRKPGPEIYLRTSKQDPNVLQFLANVYELGCLPVNYEKVHRNKLDKKCKLINKSYNKECEEGMWKAFQICYKSKLDPFNLGEETDNSIKVKEDKQENK</sequence>
<reference evidence="2" key="1">
    <citation type="submission" date="2022-11" db="UniProtKB">
        <authorList>
            <consortium name="WormBaseParasite"/>
        </authorList>
    </citation>
    <scope>IDENTIFICATION</scope>
</reference>
<evidence type="ECO:0000313" key="2">
    <source>
        <dbReference type="WBParaSite" id="scaffold3807_cov159.g7162"/>
    </source>
</evidence>
<keyword evidence="1" id="KW-1185">Reference proteome</keyword>